<dbReference type="NCBIfam" id="TIGR00435">
    <property type="entry name" value="cysS"/>
    <property type="match status" value="1"/>
</dbReference>
<keyword evidence="12 14" id="KW-0030">Aminoacyl-tRNA synthetase</keyword>
<feature type="domain" description="Cysteinyl-tRNA synthetase class Ia DALR" evidence="15">
    <location>
        <begin position="344"/>
        <end position="405"/>
    </location>
</feature>
<comment type="catalytic activity">
    <reaction evidence="13 14">
        <text>tRNA(Cys) + L-cysteine + ATP = L-cysteinyl-tRNA(Cys) + AMP + diphosphate</text>
        <dbReference type="Rhea" id="RHEA:17773"/>
        <dbReference type="Rhea" id="RHEA-COMP:9661"/>
        <dbReference type="Rhea" id="RHEA-COMP:9679"/>
        <dbReference type="ChEBI" id="CHEBI:30616"/>
        <dbReference type="ChEBI" id="CHEBI:33019"/>
        <dbReference type="ChEBI" id="CHEBI:35235"/>
        <dbReference type="ChEBI" id="CHEBI:78442"/>
        <dbReference type="ChEBI" id="CHEBI:78517"/>
        <dbReference type="ChEBI" id="CHEBI:456215"/>
        <dbReference type="EC" id="6.1.1.16"/>
    </reaction>
</comment>
<dbReference type="InterPro" id="IPR024909">
    <property type="entry name" value="Cys-tRNA/MSH_ligase"/>
</dbReference>
<dbReference type="Pfam" id="PF01406">
    <property type="entry name" value="tRNA-synt_1e"/>
    <property type="match status" value="1"/>
</dbReference>
<comment type="caution">
    <text evidence="16">The sequence shown here is derived from an EMBL/GenBank/DDBJ whole genome shotgun (WGS) entry which is preliminary data.</text>
</comment>
<feature type="short sequence motif" description="'KMSKS' region" evidence="14">
    <location>
        <begin position="265"/>
        <end position="269"/>
    </location>
</feature>
<comment type="cofactor">
    <cofactor evidence="1">
        <name>Zn(2+)</name>
        <dbReference type="ChEBI" id="CHEBI:29105"/>
    </cofactor>
</comment>
<gene>
    <name evidence="14" type="primary">cysS</name>
    <name evidence="16" type="ORF">A2988_04740</name>
</gene>
<evidence type="ECO:0000259" key="15">
    <source>
        <dbReference type="SMART" id="SM00840"/>
    </source>
</evidence>
<dbReference type="PRINTS" id="PR00983">
    <property type="entry name" value="TRNASYNTHCYS"/>
</dbReference>
<dbReference type="AlphaFoldDB" id="A0A1F5BW86"/>
<feature type="binding site" evidence="14">
    <location>
        <position position="268"/>
    </location>
    <ligand>
        <name>ATP</name>
        <dbReference type="ChEBI" id="CHEBI:30616"/>
    </ligand>
</feature>
<organism evidence="16 17">
    <name type="scientific">Candidatus Azambacteria bacterium RIFCSPLOWO2_01_FULL_46_25</name>
    <dbReference type="NCBI Taxonomy" id="1797298"/>
    <lineage>
        <taxon>Bacteria</taxon>
        <taxon>Candidatus Azamiibacteriota</taxon>
    </lineage>
</organism>
<evidence type="ECO:0000313" key="17">
    <source>
        <dbReference type="Proteomes" id="UP000176650"/>
    </source>
</evidence>
<dbReference type="Pfam" id="PF09190">
    <property type="entry name" value="DALR_2"/>
    <property type="match status" value="1"/>
</dbReference>
<dbReference type="EMBL" id="MEYS01000001">
    <property type="protein sequence ID" value="OGD34845.1"/>
    <property type="molecule type" value="Genomic_DNA"/>
</dbReference>
<sequence>MKLYNTLTDKKEVFKPRHGKNVDMFVCGITPYDSAHIGNFRVFIVYDMMARYLRFRGYKVFYLQNVTDIDDKIINAAKEKNTTPRAVAEHYFKEFLAVNKQLNIKSVSKYAKATKYIKQIIAQIKRLIKKGYAYEHNGSVYFEVKKFKRYGALSRQKLAMLHTSERLEEDPNKKHPYDFVLWKAKKEGEPFWKSPWGEGRPGWHIEDTAISEHFFGQQYDIHGGGVDLKFPHHEAEIAQQESASGKRPMVKYWAHTGMLMVNGAKMSKSLGNFITSKDMVARHRPDCFRFMMLSAHHRSLIDYSEKLMAQAQKTLDSLRTFAQELKKKTGKTGAAFDVEPYAKKFFAHMDDDFNTPSALAAMFTLMHDVRAKGMLSPLAARSVLAFLKAAEEIFGVPFTKAKKLSVPKDITDMARRREQLRKAGKWEEADVLREEIRKQGYQLKDVPGGFEIIPLSE</sequence>
<evidence type="ECO:0000256" key="6">
    <source>
        <dbReference type="ARBA" id="ARBA00022598"/>
    </source>
</evidence>
<dbReference type="InterPro" id="IPR032678">
    <property type="entry name" value="tRNA-synt_1_cat_dom"/>
</dbReference>
<comment type="subcellular location">
    <subcellularLocation>
        <location evidence="2 14">Cytoplasm</location>
    </subcellularLocation>
</comment>
<dbReference type="Gene3D" id="3.40.50.620">
    <property type="entry name" value="HUPs"/>
    <property type="match status" value="1"/>
</dbReference>
<evidence type="ECO:0000256" key="7">
    <source>
        <dbReference type="ARBA" id="ARBA00022723"/>
    </source>
</evidence>
<dbReference type="SUPFAM" id="SSF47323">
    <property type="entry name" value="Anticodon-binding domain of a subclass of class I aminoacyl-tRNA synthetases"/>
    <property type="match status" value="1"/>
</dbReference>
<dbReference type="FunFam" id="3.40.50.620:FF:000130">
    <property type="entry name" value="Cysteine--tRNA ligase"/>
    <property type="match status" value="1"/>
</dbReference>
<evidence type="ECO:0000256" key="3">
    <source>
        <dbReference type="ARBA" id="ARBA00005594"/>
    </source>
</evidence>
<evidence type="ECO:0000256" key="4">
    <source>
        <dbReference type="ARBA" id="ARBA00011245"/>
    </source>
</evidence>
<accession>A0A1F5BW86</accession>
<keyword evidence="6 14" id="KW-0436">Ligase</keyword>
<dbReference type="EC" id="6.1.1.16" evidence="14"/>
<dbReference type="PANTHER" id="PTHR10890:SF3">
    <property type="entry name" value="CYSTEINE--TRNA LIGASE, CYTOPLASMIC"/>
    <property type="match status" value="1"/>
</dbReference>
<evidence type="ECO:0000256" key="1">
    <source>
        <dbReference type="ARBA" id="ARBA00001947"/>
    </source>
</evidence>
<evidence type="ECO:0000256" key="2">
    <source>
        <dbReference type="ARBA" id="ARBA00004496"/>
    </source>
</evidence>
<evidence type="ECO:0000256" key="12">
    <source>
        <dbReference type="ARBA" id="ARBA00023146"/>
    </source>
</evidence>
<keyword evidence="5 14" id="KW-0963">Cytoplasm</keyword>
<evidence type="ECO:0000256" key="9">
    <source>
        <dbReference type="ARBA" id="ARBA00022833"/>
    </source>
</evidence>
<feature type="short sequence motif" description="'HIGH' region" evidence="14">
    <location>
        <begin position="29"/>
        <end position="39"/>
    </location>
</feature>
<reference evidence="16 17" key="1">
    <citation type="journal article" date="2016" name="Nat. Commun.">
        <title>Thousands of microbial genomes shed light on interconnected biogeochemical processes in an aquifer system.</title>
        <authorList>
            <person name="Anantharaman K."/>
            <person name="Brown C.T."/>
            <person name="Hug L.A."/>
            <person name="Sharon I."/>
            <person name="Castelle C.J."/>
            <person name="Probst A.J."/>
            <person name="Thomas B.C."/>
            <person name="Singh A."/>
            <person name="Wilkins M.J."/>
            <person name="Karaoz U."/>
            <person name="Brodie E.L."/>
            <person name="Williams K.H."/>
            <person name="Hubbard S.S."/>
            <person name="Banfield J.F."/>
        </authorList>
    </citation>
    <scope>NUCLEOTIDE SEQUENCE [LARGE SCALE GENOMIC DNA]</scope>
</reference>
<keyword evidence="7" id="KW-0479">Metal-binding</keyword>
<evidence type="ECO:0000256" key="8">
    <source>
        <dbReference type="ARBA" id="ARBA00022741"/>
    </source>
</evidence>
<dbReference type="PANTHER" id="PTHR10890">
    <property type="entry name" value="CYSTEINYL-TRNA SYNTHETASE"/>
    <property type="match status" value="1"/>
</dbReference>
<dbReference type="InterPro" id="IPR015803">
    <property type="entry name" value="Cys-tRNA-ligase"/>
</dbReference>
<dbReference type="InterPro" id="IPR009080">
    <property type="entry name" value="tRNAsynth_Ia_anticodon-bd"/>
</dbReference>
<dbReference type="SMART" id="SM00840">
    <property type="entry name" value="DALR_2"/>
    <property type="match status" value="1"/>
</dbReference>
<keyword evidence="8 14" id="KW-0547">Nucleotide-binding</keyword>
<keyword evidence="9" id="KW-0862">Zinc</keyword>
<comment type="subunit">
    <text evidence="4 14">Monomer.</text>
</comment>
<dbReference type="HAMAP" id="MF_00041">
    <property type="entry name" value="Cys_tRNA_synth"/>
    <property type="match status" value="1"/>
</dbReference>
<evidence type="ECO:0000256" key="14">
    <source>
        <dbReference type="HAMAP-Rule" id="MF_00041"/>
    </source>
</evidence>
<dbReference type="SUPFAM" id="SSF52374">
    <property type="entry name" value="Nucleotidylyl transferase"/>
    <property type="match status" value="1"/>
</dbReference>
<evidence type="ECO:0000256" key="13">
    <source>
        <dbReference type="ARBA" id="ARBA00047398"/>
    </source>
</evidence>
<dbReference type="GO" id="GO:0005524">
    <property type="term" value="F:ATP binding"/>
    <property type="evidence" value="ECO:0007669"/>
    <property type="project" value="UniProtKB-UniRule"/>
</dbReference>
<dbReference type="Gene3D" id="1.20.120.1910">
    <property type="entry name" value="Cysteine-tRNA ligase, C-terminal anti-codon recognition domain"/>
    <property type="match status" value="1"/>
</dbReference>
<dbReference type="GO" id="GO:0006423">
    <property type="term" value="P:cysteinyl-tRNA aminoacylation"/>
    <property type="evidence" value="ECO:0007669"/>
    <property type="project" value="UniProtKB-UniRule"/>
</dbReference>
<evidence type="ECO:0000256" key="5">
    <source>
        <dbReference type="ARBA" id="ARBA00022490"/>
    </source>
</evidence>
<dbReference type="GO" id="GO:0005737">
    <property type="term" value="C:cytoplasm"/>
    <property type="evidence" value="ECO:0007669"/>
    <property type="project" value="UniProtKB-SubCell"/>
</dbReference>
<dbReference type="STRING" id="1797298.A2988_04740"/>
<evidence type="ECO:0000313" key="16">
    <source>
        <dbReference type="EMBL" id="OGD34845.1"/>
    </source>
</evidence>
<keyword evidence="10 14" id="KW-0067">ATP-binding</keyword>
<dbReference type="InterPro" id="IPR015273">
    <property type="entry name" value="Cys-tRNA-synt_Ia_DALR"/>
</dbReference>
<name>A0A1F5BW86_9BACT</name>
<comment type="similarity">
    <text evidence="3 14">Belongs to the class-I aminoacyl-tRNA synthetase family.</text>
</comment>
<dbReference type="CDD" id="cd00672">
    <property type="entry name" value="CysRS_core"/>
    <property type="match status" value="1"/>
</dbReference>
<dbReference type="GO" id="GO:0046872">
    <property type="term" value="F:metal ion binding"/>
    <property type="evidence" value="ECO:0007669"/>
    <property type="project" value="UniProtKB-KW"/>
</dbReference>
<comment type="caution">
    <text evidence="14">Lacks conserved residue(s) required for the propagation of feature annotation.</text>
</comment>
<dbReference type="InterPro" id="IPR014729">
    <property type="entry name" value="Rossmann-like_a/b/a_fold"/>
</dbReference>
<evidence type="ECO:0000256" key="10">
    <source>
        <dbReference type="ARBA" id="ARBA00022840"/>
    </source>
</evidence>
<proteinExistence type="inferred from homology"/>
<keyword evidence="11 14" id="KW-0648">Protein biosynthesis</keyword>
<dbReference type="Proteomes" id="UP000176650">
    <property type="component" value="Unassembled WGS sequence"/>
</dbReference>
<evidence type="ECO:0000256" key="11">
    <source>
        <dbReference type="ARBA" id="ARBA00022917"/>
    </source>
</evidence>
<dbReference type="GO" id="GO:0004817">
    <property type="term" value="F:cysteine-tRNA ligase activity"/>
    <property type="evidence" value="ECO:0007669"/>
    <property type="project" value="UniProtKB-UniRule"/>
</dbReference>
<protein>
    <recommendedName>
        <fullName evidence="14">Cysteine--tRNA ligase</fullName>
        <ecNumber evidence="14">6.1.1.16</ecNumber>
    </recommendedName>
    <alternativeName>
        <fullName evidence="14">Cysteinyl-tRNA synthetase</fullName>
        <shortName evidence="14">CysRS</shortName>
    </alternativeName>
</protein>